<protein>
    <recommendedName>
        <fullName evidence="9">Flagellar M-ring protein</fullName>
    </recommendedName>
</protein>
<feature type="domain" description="Flagellar M-ring N-terminal" evidence="11">
    <location>
        <begin position="37"/>
        <end position="210"/>
    </location>
</feature>
<dbReference type="InterPro" id="IPR043427">
    <property type="entry name" value="YscJ/FliF"/>
</dbReference>
<keyword evidence="13" id="KW-0969">Cilium</keyword>
<evidence type="ECO:0000313" key="14">
    <source>
        <dbReference type="Proteomes" id="UP000280434"/>
    </source>
</evidence>
<comment type="subcellular location">
    <subcellularLocation>
        <location evidence="1 9">Bacterial flagellum basal body</location>
    </subcellularLocation>
    <subcellularLocation>
        <location evidence="2">Cell membrane</location>
        <topology evidence="2">Multi-pass membrane protein</topology>
    </subcellularLocation>
</comment>
<feature type="transmembrane region" description="Helical" evidence="10">
    <location>
        <begin position="434"/>
        <end position="454"/>
    </location>
</feature>
<comment type="caution">
    <text evidence="13">The sequence shown here is derived from an EMBL/GenBank/DDBJ whole genome shotgun (WGS) entry which is preliminary data.</text>
</comment>
<evidence type="ECO:0000256" key="6">
    <source>
        <dbReference type="ARBA" id="ARBA00022989"/>
    </source>
</evidence>
<dbReference type="GO" id="GO:0005886">
    <property type="term" value="C:plasma membrane"/>
    <property type="evidence" value="ECO:0007669"/>
    <property type="project" value="UniProtKB-SubCell"/>
</dbReference>
<sequence length="508" mass="53460">MIRSFWESLGRGARVGLVSGVIVIAAATTVGGYWLMRTDYQVLFADLGTQDAAAMVAELDKLKVPYVLADNGASILVDKAAVYKTRLKLMGGDLPLHGAVGFELFNNSDFGMTEFAQKINYQRALQGELTRTILALDEIRDARVLLALPEQGLFKQASGKAKASITLTMRSGATLTNDQVTGIQRLVSASVPGIDAQNVTIVDQTGIALTRPTGTDAEFDSGASRLDLKKDTETYLSRKVGLVLDRALGPGQGLASVDVSLNMDRIQATTEDVVPAAGRPGAAQAGVMVHERESQHDTGAPLDTKTVAAYNGAAQGGSSQREVDYAVGRRVEQVVSQPGSIRRIQVAVVVRRALDSNQQDQIRRMVAASVGASADRGDTVVVQTLDALNAPAAAYGVTPPMVAPAASEAASTAVAVVPEPASAGLNRTPGSTRLTPWFIGFALCVLAALASFLVRRRPSVGDARAARPGSDASAASRALTDDERRAALAQVEAWLRGEHVASSTRELS</sequence>
<feature type="domain" description="Flagellar M-ring C-terminal" evidence="12">
    <location>
        <begin position="244"/>
        <end position="385"/>
    </location>
</feature>
<evidence type="ECO:0000256" key="5">
    <source>
        <dbReference type="ARBA" id="ARBA00022692"/>
    </source>
</evidence>
<dbReference type="OrthoDB" id="8554211at2"/>
<accession>A0A494XIH3</accession>
<keyword evidence="13" id="KW-0966">Cell projection</keyword>
<keyword evidence="6 10" id="KW-1133">Transmembrane helix</keyword>
<keyword evidence="4" id="KW-1003">Cell membrane</keyword>
<evidence type="ECO:0000256" key="8">
    <source>
        <dbReference type="ARBA" id="ARBA00023143"/>
    </source>
</evidence>
<dbReference type="GO" id="GO:0003774">
    <property type="term" value="F:cytoskeletal motor activity"/>
    <property type="evidence" value="ECO:0007669"/>
    <property type="project" value="InterPro"/>
</dbReference>
<dbReference type="Pfam" id="PF01514">
    <property type="entry name" value="YscJ_FliF"/>
    <property type="match status" value="1"/>
</dbReference>
<dbReference type="Proteomes" id="UP000280434">
    <property type="component" value="Unassembled WGS sequence"/>
</dbReference>
<dbReference type="Pfam" id="PF08345">
    <property type="entry name" value="YscJ_FliF_C"/>
    <property type="match status" value="1"/>
</dbReference>
<evidence type="ECO:0000259" key="11">
    <source>
        <dbReference type="Pfam" id="PF01514"/>
    </source>
</evidence>
<keyword evidence="8 9" id="KW-0975">Bacterial flagellum</keyword>
<name>A0A494XIH3_9BURK</name>
<evidence type="ECO:0000259" key="12">
    <source>
        <dbReference type="Pfam" id="PF08345"/>
    </source>
</evidence>
<dbReference type="GO" id="GO:0009431">
    <property type="term" value="C:bacterial-type flagellum basal body, MS ring"/>
    <property type="evidence" value="ECO:0007669"/>
    <property type="project" value="InterPro"/>
</dbReference>
<dbReference type="PANTHER" id="PTHR30046:SF0">
    <property type="entry name" value="FLAGELLAR M-RING PROTEIN"/>
    <property type="match status" value="1"/>
</dbReference>
<gene>
    <name evidence="13" type="primary">fliF</name>
    <name evidence="13" type="ORF">D7S89_14005</name>
</gene>
<evidence type="ECO:0000256" key="7">
    <source>
        <dbReference type="ARBA" id="ARBA00023136"/>
    </source>
</evidence>
<dbReference type="InterPro" id="IPR006182">
    <property type="entry name" value="FliF_N_dom"/>
</dbReference>
<reference evidence="13 14" key="1">
    <citation type="submission" date="2018-10" db="EMBL/GenBank/DDBJ databases">
        <title>Paraburkholderia sp. 7MK8-2, isolated from soil.</title>
        <authorList>
            <person name="Gao Z.-H."/>
            <person name="Qiu L.-H."/>
        </authorList>
    </citation>
    <scope>NUCLEOTIDE SEQUENCE [LARGE SCALE GENOMIC DNA]</scope>
    <source>
        <strain evidence="13 14">7MK8-2</strain>
    </source>
</reference>
<comment type="similarity">
    <text evidence="3 9">Belongs to the FliF family.</text>
</comment>
<keyword evidence="5 10" id="KW-0812">Transmembrane</keyword>
<dbReference type="GO" id="GO:0071973">
    <property type="term" value="P:bacterial-type flagellum-dependent cell motility"/>
    <property type="evidence" value="ECO:0007669"/>
    <property type="project" value="InterPro"/>
</dbReference>
<dbReference type="NCBIfam" id="TIGR00206">
    <property type="entry name" value="fliF"/>
    <property type="match status" value="1"/>
</dbReference>
<evidence type="ECO:0000256" key="2">
    <source>
        <dbReference type="ARBA" id="ARBA00004651"/>
    </source>
</evidence>
<evidence type="ECO:0000256" key="3">
    <source>
        <dbReference type="ARBA" id="ARBA00007971"/>
    </source>
</evidence>
<evidence type="ECO:0000313" key="13">
    <source>
        <dbReference type="EMBL" id="RKP48416.1"/>
    </source>
</evidence>
<dbReference type="AlphaFoldDB" id="A0A494XIH3"/>
<comment type="function">
    <text evidence="9">The M ring may be actively involved in energy transduction.</text>
</comment>
<keyword evidence="7 10" id="KW-0472">Membrane</keyword>
<dbReference type="PIRSF" id="PIRSF004862">
    <property type="entry name" value="FliF"/>
    <property type="match status" value="1"/>
</dbReference>
<dbReference type="PANTHER" id="PTHR30046">
    <property type="entry name" value="FLAGELLAR M-RING PROTEIN"/>
    <property type="match status" value="1"/>
</dbReference>
<feature type="transmembrane region" description="Helical" evidence="10">
    <location>
        <begin position="12"/>
        <end position="36"/>
    </location>
</feature>
<dbReference type="RefSeq" id="WP_121278264.1">
    <property type="nucleotide sequence ID" value="NZ_RBZV01000004.1"/>
</dbReference>
<evidence type="ECO:0000256" key="10">
    <source>
        <dbReference type="SAM" id="Phobius"/>
    </source>
</evidence>
<evidence type="ECO:0000256" key="9">
    <source>
        <dbReference type="PIRNR" id="PIRNR004862"/>
    </source>
</evidence>
<keyword evidence="13" id="KW-0282">Flagellum</keyword>
<evidence type="ECO:0000256" key="1">
    <source>
        <dbReference type="ARBA" id="ARBA00004117"/>
    </source>
</evidence>
<dbReference type="Gene3D" id="3.30.300.30">
    <property type="match status" value="1"/>
</dbReference>
<dbReference type="EMBL" id="RBZV01000004">
    <property type="protein sequence ID" value="RKP48416.1"/>
    <property type="molecule type" value="Genomic_DNA"/>
</dbReference>
<keyword evidence="14" id="KW-1185">Reference proteome</keyword>
<evidence type="ECO:0000256" key="4">
    <source>
        <dbReference type="ARBA" id="ARBA00022475"/>
    </source>
</evidence>
<dbReference type="InterPro" id="IPR000067">
    <property type="entry name" value="FlgMring_FliF"/>
</dbReference>
<dbReference type="InterPro" id="IPR045851">
    <property type="entry name" value="AMP-bd_C_sf"/>
</dbReference>
<organism evidence="13 14">
    <name type="scientific">Trinickia fusca</name>
    <dbReference type="NCBI Taxonomy" id="2419777"/>
    <lineage>
        <taxon>Bacteria</taxon>
        <taxon>Pseudomonadati</taxon>
        <taxon>Pseudomonadota</taxon>
        <taxon>Betaproteobacteria</taxon>
        <taxon>Burkholderiales</taxon>
        <taxon>Burkholderiaceae</taxon>
        <taxon>Trinickia</taxon>
    </lineage>
</organism>
<proteinExistence type="inferred from homology"/>
<dbReference type="InterPro" id="IPR013556">
    <property type="entry name" value="Flag_M-ring_C"/>
</dbReference>
<dbReference type="PRINTS" id="PR01009">
    <property type="entry name" value="FLGMRINGFLIF"/>
</dbReference>